<dbReference type="Proteomes" id="UP000887572">
    <property type="component" value="Unplaced"/>
</dbReference>
<evidence type="ECO:0000256" key="1">
    <source>
        <dbReference type="SAM" id="SignalP"/>
    </source>
</evidence>
<keyword evidence="2" id="KW-1185">Reference proteome</keyword>
<accession>A0A914IEV8</accession>
<dbReference type="AlphaFoldDB" id="A0A914IEV8"/>
<name>A0A914IEV8_GLORO</name>
<evidence type="ECO:0000313" key="2">
    <source>
        <dbReference type="Proteomes" id="UP000887572"/>
    </source>
</evidence>
<dbReference type="WBParaSite" id="Gr19_v10_g9267.t1">
    <property type="protein sequence ID" value="Gr19_v10_g9267.t1"/>
    <property type="gene ID" value="Gr19_v10_g9267"/>
</dbReference>
<feature type="signal peptide" evidence="1">
    <location>
        <begin position="1"/>
        <end position="20"/>
    </location>
</feature>
<reference evidence="3" key="1">
    <citation type="submission" date="2022-11" db="UniProtKB">
        <authorList>
            <consortium name="WormBaseParasite"/>
        </authorList>
    </citation>
    <scope>IDENTIFICATION</scope>
</reference>
<protein>
    <submittedName>
        <fullName evidence="3">Uncharacterized protein</fullName>
    </submittedName>
</protein>
<keyword evidence="1" id="KW-0732">Signal</keyword>
<organism evidence="2 3">
    <name type="scientific">Globodera rostochiensis</name>
    <name type="common">Golden nematode worm</name>
    <name type="synonym">Heterodera rostochiensis</name>
    <dbReference type="NCBI Taxonomy" id="31243"/>
    <lineage>
        <taxon>Eukaryota</taxon>
        <taxon>Metazoa</taxon>
        <taxon>Ecdysozoa</taxon>
        <taxon>Nematoda</taxon>
        <taxon>Chromadorea</taxon>
        <taxon>Rhabditida</taxon>
        <taxon>Tylenchina</taxon>
        <taxon>Tylenchomorpha</taxon>
        <taxon>Tylenchoidea</taxon>
        <taxon>Heteroderidae</taxon>
        <taxon>Heteroderinae</taxon>
        <taxon>Globodera</taxon>
    </lineage>
</organism>
<sequence length="297" mass="34594">MTHFSFINILILFCINEIFGYPTERHREFNLHSNNSPAGPSAAFEHRIDIPDETSSFLRQFESTQNEPKATIEFEKALKFLHMFSEVSSILNVQNFIRKSIDQQFDRFYFEISLRINENQHNIGDILTGVLNNFSNYCEQIGVVRKENVPRIVGMHYEYLMGNKLCFMGLFISLADIIKTELAKIIEQLMFARVANACVRWVNRTVRRGLGFANADASNNLNMSVYAMPLEQMFAFWSQMKCLAIAENNFCINNTFNNHFAKGIQTQEIKQQLDELTRYTLHEFITKKIELEYSCEN</sequence>
<evidence type="ECO:0000313" key="3">
    <source>
        <dbReference type="WBParaSite" id="Gr19_v10_g9267.t1"/>
    </source>
</evidence>
<proteinExistence type="predicted"/>
<feature type="chain" id="PRO_5038138846" evidence="1">
    <location>
        <begin position="21"/>
        <end position="297"/>
    </location>
</feature>